<dbReference type="AlphaFoldDB" id="A0A2T2NHT7"/>
<comment type="similarity">
    <text evidence="1">Belongs to the amidase family.</text>
</comment>
<evidence type="ECO:0000313" key="4">
    <source>
        <dbReference type="Proteomes" id="UP000240883"/>
    </source>
</evidence>
<dbReference type="SUPFAM" id="SSF75304">
    <property type="entry name" value="Amidase signature (AS) enzymes"/>
    <property type="match status" value="1"/>
</dbReference>
<dbReference type="InterPro" id="IPR023631">
    <property type="entry name" value="Amidase_dom"/>
</dbReference>
<keyword evidence="4" id="KW-1185">Reference proteome</keyword>
<dbReference type="InterPro" id="IPR036928">
    <property type="entry name" value="AS_sf"/>
</dbReference>
<accession>A0A2T2NHT7</accession>
<evidence type="ECO:0000256" key="1">
    <source>
        <dbReference type="ARBA" id="ARBA00009199"/>
    </source>
</evidence>
<dbReference type="PANTHER" id="PTHR11895:SF83">
    <property type="entry name" value="AMIDASE"/>
    <property type="match status" value="1"/>
</dbReference>
<name>A0A2T2NHT7_CORCC</name>
<dbReference type="GO" id="GO:0003824">
    <property type="term" value="F:catalytic activity"/>
    <property type="evidence" value="ECO:0007669"/>
    <property type="project" value="InterPro"/>
</dbReference>
<dbReference type="Proteomes" id="UP000240883">
    <property type="component" value="Unassembled WGS sequence"/>
</dbReference>
<reference evidence="3 4" key="1">
    <citation type="journal article" date="2018" name="Front. Microbiol.">
        <title>Genome-Wide Analysis of Corynespora cassiicola Leaf Fall Disease Putative Effectors.</title>
        <authorList>
            <person name="Lopez D."/>
            <person name="Ribeiro S."/>
            <person name="Label P."/>
            <person name="Fumanal B."/>
            <person name="Venisse J.S."/>
            <person name="Kohler A."/>
            <person name="de Oliveira R.R."/>
            <person name="Labutti K."/>
            <person name="Lipzen A."/>
            <person name="Lail K."/>
            <person name="Bauer D."/>
            <person name="Ohm R.A."/>
            <person name="Barry K.W."/>
            <person name="Spatafora J."/>
            <person name="Grigoriev I.V."/>
            <person name="Martin F.M."/>
            <person name="Pujade-Renaud V."/>
        </authorList>
    </citation>
    <scope>NUCLEOTIDE SEQUENCE [LARGE SCALE GENOMIC DNA]</scope>
    <source>
        <strain evidence="3 4">Philippines</strain>
    </source>
</reference>
<organism evidence="3 4">
    <name type="scientific">Corynespora cassiicola Philippines</name>
    <dbReference type="NCBI Taxonomy" id="1448308"/>
    <lineage>
        <taxon>Eukaryota</taxon>
        <taxon>Fungi</taxon>
        <taxon>Dikarya</taxon>
        <taxon>Ascomycota</taxon>
        <taxon>Pezizomycotina</taxon>
        <taxon>Dothideomycetes</taxon>
        <taxon>Pleosporomycetidae</taxon>
        <taxon>Pleosporales</taxon>
        <taxon>Corynesporascaceae</taxon>
        <taxon>Corynespora</taxon>
    </lineage>
</organism>
<dbReference type="PANTHER" id="PTHR11895">
    <property type="entry name" value="TRANSAMIDASE"/>
    <property type="match status" value="1"/>
</dbReference>
<dbReference type="OrthoDB" id="1879366at2759"/>
<protein>
    <submittedName>
        <fullName evidence="3">Amidase signature enzyme</fullName>
    </submittedName>
</protein>
<dbReference type="Gene3D" id="3.90.1300.10">
    <property type="entry name" value="Amidase signature (AS) domain"/>
    <property type="match status" value="1"/>
</dbReference>
<proteinExistence type="inferred from homology"/>
<dbReference type="STRING" id="1448308.A0A2T2NHT7"/>
<dbReference type="InterPro" id="IPR000120">
    <property type="entry name" value="Amidase"/>
</dbReference>
<dbReference type="EMBL" id="KZ678137">
    <property type="protein sequence ID" value="PSN64994.1"/>
    <property type="molecule type" value="Genomic_DNA"/>
</dbReference>
<gene>
    <name evidence="3" type="ORF">BS50DRAFT_497910</name>
</gene>
<dbReference type="Pfam" id="PF01425">
    <property type="entry name" value="Amidase"/>
    <property type="match status" value="1"/>
</dbReference>
<evidence type="ECO:0000313" key="3">
    <source>
        <dbReference type="EMBL" id="PSN64994.1"/>
    </source>
</evidence>
<feature type="domain" description="Amidase" evidence="2">
    <location>
        <begin position="94"/>
        <end position="521"/>
    </location>
</feature>
<dbReference type="InterPro" id="IPR020556">
    <property type="entry name" value="Amidase_CS"/>
</dbReference>
<sequence length="536" mass="58065">MSVFSVTPKPGNPVTTEVFENVCKSLNVTVTDEEKEDYRRLLAVFHESAEELMAMPDFEPHTDLERFPREHVHFPGKSDNQYGAWAWKVHIQDRYRRTRPGLLEGKKIVLKDNIAVKDVPMLMGTSFVKDYVPKVDATVVTRVLESGGIIEGKAVCENLCHSATSHSATTGVVENPRAKGYSSGGSSSGCGVLVSLGEVDMAIGADQGGSVRIPACNCGVVGLKPTFGLIPYTGCGSNEPTNDHLGPMTKNVLDNALLLQAIAGSDNMDDRGFAAPASDATPKYHDDLIELESPLNLSGLRIGIISESLAGAVLDPRVKATFQAAVERFRDMGATASEVSIPMHKRGPAIWTGISKIGGYLNKTSGAFGRRGHQMWDLSALMHPMKQENWDDAYVSTKNIYLNGAYAMEAFPHLLAKATNLSRQLRATYDEALQEYDVLVTPTLPYIATSHASPNAAPLDQIAKQVGLTSNTCQFNQTGHPALTMPIGLLEIQEGPLAGSGVKLPVGLQIVGKWWAEATVLRIAYAWEKGNNWESM</sequence>
<evidence type="ECO:0000259" key="2">
    <source>
        <dbReference type="Pfam" id="PF01425"/>
    </source>
</evidence>
<dbReference type="PROSITE" id="PS00571">
    <property type="entry name" value="AMIDASES"/>
    <property type="match status" value="1"/>
</dbReference>